<feature type="domain" description="Glycosyl transferase family 1" evidence="3">
    <location>
        <begin position="163"/>
        <end position="289"/>
    </location>
</feature>
<dbReference type="InterPro" id="IPR028098">
    <property type="entry name" value="Glyco_trans_4-like_N"/>
</dbReference>
<feature type="domain" description="Glycosyltransferase subfamily 4-like N-terminal" evidence="4">
    <location>
        <begin position="22"/>
        <end position="137"/>
    </location>
</feature>
<dbReference type="SUPFAM" id="SSF53756">
    <property type="entry name" value="UDP-Glycosyltransferase/glycogen phosphorylase"/>
    <property type="match status" value="1"/>
</dbReference>
<reference evidence="5 6" key="1">
    <citation type="submission" date="2020-09" db="EMBL/GenBank/DDBJ databases">
        <title>Isolation and identification of active actinomycetes.</title>
        <authorList>
            <person name="Li X."/>
        </authorList>
    </citation>
    <scope>NUCLEOTIDE SEQUENCE [LARGE SCALE GENOMIC DNA]</scope>
    <source>
        <strain evidence="5 6">NEAU-LLC</strain>
    </source>
</reference>
<sequence length="334" mass="36405">MKVAMLGPIAWRTPPISYGPWERVTSLLTDGLVRRGVDVTLFATADSITGGDLDAVAPHGYAEDPTMDGRVWEALHVAHALERSSEYDLVHNQLDWLPLAFTAQWSAPMVTTIHGFSGPAILPAYLASASTFVSISDADRSPGLEYLATIHHGIDPEELPYVPEPDDYLVSFGRIHPDKGTATAIEIARRAGRRLVICGLVQHVDYFRDEVEPHIDGDRVVFLGAVAPEERARVLGHAAALLHPIDFDEPFGLSVAESMMCGTPALAYRRGSMAEVIDEGVTGSTVATIDEAISALPAVASLDRRRVHERAIARFGVERMVDEYLSVYETVLAR</sequence>
<dbReference type="InterPro" id="IPR001296">
    <property type="entry name" value="Glyco_trans_1"/>
</dbReference>
<evidence type="ECO:0000259" key="4">
    <source>
        <dbReference type="Pfam" id="PF13439"/>
    </source>
</evidence>
<dbReference type="Gene3D" id="3.40.50.2000">
    <property type="entry name" value="Glycogen Phosphorylase B"/>
    <property type="match status" value="2"/>
</dbReference>
<dbReference type="Pfam" id="PF00534">
    <property type="entry name" value="Glycos_transf_1"/>
    <property type="match status" value="1"/>
</dbReference>
<keyword evidence="6" id="KW-1185">Reference proteome</keyword>
<keyword evidence="2" id="KW-0808">Transferase</keyword>
<evidence type="ECO:0000256" key="2">
    <source>
        <dbReference type="ARBA" id="ARBA00022679"/>
    </source>
</evidence>
<name>A0ABR8NSP5_9MICO</name>
<evidence type="ECO:0000313" key="6">
    <source>
        <dbReference type="Proteomes" id="UP000598426"/>
    </source>
</evidence>
<dbReference type="Proteomes" id="UP000598426">
    <property type="component" value="Unassembled WGS sequence"/>
</dbReference>
<evidence type="ECO:0000256" key="1">
    <source>
        <dbReference type="ARBA" id="ARBA00022676"/>
    </source>
</evidence>
<dbReference type="CDD" id="cd03802">
    <property type="entry name" value="GT4_AviGT4-like"/>
    <property type="match status" value="1"/>
</dbReference>
<keyword evidence="1" id="KW-0328">Glycosyltransferase</keyword>
<dbReference type="PANTHER" id="PTHR12526">
    <property type="entry name" value="GLYCOSYLTRANSFERASE"/>
    <property type="match status" value="1"/>
</dbReference>
<gene>
    <name evidence="5" type="ORF">IF188_18215</name>
</gene>
<proteinExistence type="predicted"/>
<evidence type="ECO:0000313" key="5">
    <source>
        <dbReference type="EMBL" id="MBD3943630.1"/>
    </source>
</evidence>
<dbReference type="PANTHER" id="PTHR12526:SF595">
    <property type="entry name" value="BLL5217 PROTEIN"/>
    <property type="match status" value="1"/>
</dbReference>
<dbReference type="RefSeq" id="WP_191173229.1">
    <property type="nucleotide sequence ID" value="NZ_JACXZS010000014.1"/>
</dbReference>
<protein>
    <submittedName>
        <fullName evidence="5">Glycosyltransferase family 4 protein</fullName>
    </submittedName>
</protein>
<comment type="caution">
    <text evidence="5">The sequence shown here is derived from an EMBL/GenBank/DDBJ whole genome shotgun (WGS) entry which is preliminary data.</text>
</comment>
<accession>A0ABR8NSP5</accession>
<organism evidence="5 6">
    <name type="scientific">Microbacterium helvum</name>
    <dbReference type="NCBI Taxonomy" id="2773713"/>
    <lineage>
        <taxon>Bacteria</taxon>
        <taxon>Bacillati</taxon>
        <taxon>Actinomycetota</taxon>
        <taxon>Actinomycetes</taxon>
        <taxon>Micrococcales</taxon>
        <taxon>Microbacteriaceae</taxon>
        <taxon>Microbacterium</taxon>
    </lineage>
</organism>
<dbReference type="EMBL" id="JACXZS010000014">
    <property type="protein sequence ID" value="MBD3943630.1"/>
    <property type="molecule type" value="Genomic_DNA"/>
</dbReference>
<evidence type="ECO:0000259" key="3">
    <source>
        <dbReference type="Pfam" id="PF00534"/>
    </source>
</evidence>
<dbReference type="Pfam" id="PF13439">
    <property type="entry name" value="Glyco_transf_4"/>
    <property type="match status" value="1"/>
</dbReference>